<protein>
    <submittedName>
        <fullName evidence="1">Uncharacterized protein</fullName>
    </submittedName>
</protein>
<sequence>MLQTERFEKGLFQGDRDHDDTAFLWAPWRLVVVVLGETIRPSTLGPRVNPFQAVDGSVVRGL</sequence>
<name>A0A832A7F5_9BACT</name>
<proteinExistence type="predicted"/>
<comment type="caution">
    <text evidence="1">The sequence shown here is derived from an EMBL/GenBank/DDBJ whole genome shotgun (WGS) entry which is preliminary data.</text>
</comment>
<reference evidence="1" key="1">
    <citation type="journal article" date="2020" name="mSystems">
        <title>Genome- and Community-Level Interaction Insights into Carbon Utilization and Element Cycling Functions of Hydrothermarchaeota in Hydrothermal Sediment.</title>
        <authorList>
            <person name="Zhou Z."/>
            <person name="Liu Y."/>
            <person name="Xu W."/>
            <person name="Pan J."/>
            <person name="Luo Z.H."/>
            <person name="Li M."/>
        </authorList>
    </citation>
    <scope>NUCLEOTIDE SEQUENCE [LARGE SCALE GENOMIC DNA]</scope>
    <source>
        <strain evidence="1">SpSt-456</strain>
    </source>
</reference>
<dbReference type="AlphaFoldDB" id="A0A832A7F5"/>
<gene>
    <name evidence="1" type="ORF">ENS06_12475</name>
</gene>
<accession>A0A832A7F5</accession>
<dbReference type="EMBL" id="DSTK01000037">
    <property type="protein sequence ID" value="HFK98119.1"/>
    <property type="molecule type" value="Genomic_DNA"/>
</dbReference>
<organism evidence="1">
    <name type="scientific">Desulfacinum infernum</name>
    <dbReference type="NCBI Taxonomy" id="35837"/>
    <lineage>
        <taxon>Bacteria</taxon>
        <taxon>Pseudomonadati</taxon>
        <taxon>Thermodesulfobacteriota</taxon>
        <taxon>Syntrophobacteria</taxon>
        <taxon>Syntrophobacterales</taxon>
        <taxon>Syntrophobacteraceae</taxon>
        <taxon>Desulfacinum</taxon>
    </lineage>
</organism>
<evidence type="ECO:0000313" key="1">
    <source>
        <dbReference type="EMBL" id="HFK98119.1"/>
    </source>
</evidence>